<dbReference type="NCBIfam" id="TIGR04188">
    <property type="entry name" value="methyltr_grsp"/>
    <property type="match status" value="1"/>
</dbReference>
<evidence type="ECO:0000313" key="12">
    <source>
        <dbReference type="EMBL" id="BCJ33571.1"/>
    </source>
</evidence>
<evidence type="ECO:0000256" key="6">
    <source>
        <dbReference type="ARBA" id="ARBA00022603"/>
    </source>
</evidence>
<dbReference type="CDD" id="cd02440">
    <property type="entry name" value="AdoMet_MTases"/>
    <property type="match status" value="1"/>
</dbReference>
<dbReference type="EMBL" id="AP023355">
    <property type="protein sequence ID" value="BCJ33571.1"/>
    <property type="molecule type" value="Genomic_DNA"/>
</dbReference>
<dbReference type="Pfam" id="PF01135">
    <property type="entry name" value="PCMT"/>
    <property type="match status" value="1"/>
</dbReference>
<organism evidence="12 13">
    <name type="scientific">Actinocatenispora thailandica</name>
    <dbReference type="NCBI Taxonomy" id="227318"/>
    <lineage>
        <taxon>Bacteria</taxon>
        <taxon>Bacillati</taxon>
        <taxon>Actinomycetota</taxon>
        <taxon>Actinomycetes</taxon>
        <taxon>Micromonosporales</taxon>
        <taxon>Micromonosporaceae</taxon>
        <taxon>Actinocatenispora</taxon>
    </lineage>
</organism>
<evidence type="ECO:0000313" key="13">
    <source>
        <dbReference type="Proteomes" id="UP000611640"/>
    </source>
</evidence>
<dbReference type="GO" id="GO:0004719">
    <property type="term" value="F:protein-L-isoaspartate (D-aspartate) O-methyltransferase activity"/>
    <property type="evidence" value="ECO:0007669"/>
    <property type="project" value="UniProtKB-EC"/>
</dbReference>
<dbReference type="InterPro" id="IPR026448">
    <property type="entry name" value="Methyltr_grasp"/>
</dbReference>
<dbReference type="InterPro" id="IPR000682">
    <property type="entry name" value="PCMT"/>
</dbReference>
<gene>
    <name evidence="12" type="primary">pcm_2</name>
    <name evidence="12" type="ORF">Athai_10740</name>
</gene>
<dbReference type="RefSeq" id="WP_239156737.1">
    <property type="nucleotide sequence ID" value="NZ_AP023355.1"/>
</dbReference>
<evidence type="ECO:0000256" key="4">
    <source>
        <dbReference type="ARBA" id="ARBA00013346"/>
    </source>
</evidence>
<evidence type="ECO:0000256" key="7">
    <source>
        <dbReference type="ARBA" id="ARBA00022679"/>
    </source>
</evidence>
<dbReference type="EC" id="2.1.1.77" evidence="3"/>
<dbReference type="AlphaFoldDB" id="A0A7R7DL98"/>
<keyword evidence="13" id="KW-1185">Reference proteome</keyword>
<dbReference type="PROSITE" id="PS01279">
    <property type="entry name" value="PCMT"/>
    <property type="match status" value="1"/>
</dbReference>
<dbReference type="PANTHER" id="PTHR11579:SF0">
    <property type="entry name" value="PROTEIN-L-ISOASPARTATE(D-ASPARTATE) O-METHYLTRANSFERASE"/>
    <property type="match status" value="1"/>
</dbReference>
<evidence type="ECO:0000256" key="11">
    <source>
        <dbReference type="ARBA" id="ARBA00031350"/>
    </source>
</evidence>
<dbReference type="GO" id="GO:0005737">
    <property type="term" value="C:cytoplasm"/>
    <property type="evidence" value="ECO:0007669"/>
    <property type="project" value="UniProtKB-SubCell"/>
</dbReference>
<accession>A0A7R7DL98</accession>
<evidence type="ECO:0000256" key="10">
    <source>
        <dbReference type="ARBA" id="ARBA00031323"/>
    </source>
</evidence>
<keyword evidence="7" id="KW-0808">Transferase</keyword>
<keyword evidence="8" id="KW-0949">S-adenosyl-L-methionine</keyword>
<evidence type="ECO:0000256" key="2">
    <source>
        <dbReference type="ARBA" id="ARBA00005369"/>
    </source>
</evidence>
<dbReference type="SUPFAM" id="SSF53335">
    <property type="entry name" value="S-adenosyl-L-methionine-dependent methyltransferases"/>
    <property type="match status" value="1"/>
</dbReference>
<dbReference type="InterPro" id="IPR029063">
    <property type="entry name" value="SAM-dependent_MTases_sf"/>
</dbReference>
<evidence type="ECO:0000256" key="1">
    <source>
        <dbReference type="ARBA" id="ARBA00004496"/>
    </source>
</evidence>
<evidence type="ECO:0000256" key="5">
    <source>
        <dbReference type="ARBA" id="ARBA00022490"/>
    </source>
</evidence>
<name>A0A7R7DL98_9ACTN</name>
<keyword evidence="5" id="KW-0963">Cytoplasm</keyword>
<proteinExistence type="inferred from homology"/>
<evidence type="ECO:0000256" key="9">
    <source>
        <dbReference type="ARBA" id="ARBA00030757"/>
    </source>
</evidence>
<dbReference type="PANTHER" id="PTHR11579">
    <property type="entry name" value="PROTEIN-L-ISOASPARTATE O-METHYLTRANSFERASE"/>
    <property type="match status" value="1"/>
</dbReference>
<sequence>MATISQDDTGRYRRRMVGELRRGGWLRSPAWIDAFQAVPRHAFVPRFFIPTDTGHWAAVCAQDRGWAERAYTLGSLVTQLGGDESYWGRARDAPLRGTPTSSSSDPRLMATMLEALDVRDGHTVLEIGTGAGYNAGLISHRIGSRNVTSVEVDAGLARTARQRLAECGYHPTIVTSDGTNGVPEASPYDRIIATVAAPTVPAAWVEQTRIGGLILLNPYTELGSGPLVLLTVTDRGRAEGRFLPSYGAFMPFRAHQPARSDQERLSDALRSADGRRTATEVPVDVLHQIDAGMLIGLLVPHVAWIGFTPEGGRSQLWLLGDDGSWAVRDDDGVEQRGERRIWDEIAAAYGLWQQLGSPGRERFGLTVTVDGKQTIWLDGPDRTVAPLALDSRFGTCGGG</sequence>
<reference evidence="12 13" key="1">
    <citation type="submission" date="2020-08" db="EMBL/GenBank/DDBJ databases">
        <title>Whole genome shotgun sequence of Actinocatenispora thailandica NBRC 105041.</title>
        <authorList>
            <person name="Komaki H."/>
            <person name="Tamura T."/>
        </authorList>
    </citation>
    <scope>NUCLEOTIDE SEQUENCE [LARGE SCALE GENOMIC DNA]</scope>
    <source>
        <strain evidence="12 13">NBRC 105041</strain>
    </source>
</reference>
<protein>
    <recommendedName>
        <fullName evidence="4">Protein-L-isoaspartate O-methyltransferase</fullName>
        <ecNumber evidence="3">2.1.1.77</ecNumber>
    </recommendedName>
    <alternativeName>
        <fullName evidence="11">L-isoaspartyl protein carboxyl methyltransferase</fullName>
    </alternativeName>
    <alternativeName>
        <fullName evidence="9">Protein L-isoaspartyl methyltransferase</fullName>
    </alternativeName>
    <alternativeName>
        <fullName evidence="10">Protein-beta-aspartate methyltransferase</fullName>
    </alternativeName>
</protein>
<evidence type="ECO:0000256" key="8">
    <source>
        <dbReference type="ARBA" id="ARBA00022691"/>
    </source>
</evidence>
<dbReference type="GO" id="GO:0032259">
    <property type="term" value="P:methylation"/>
    <property type="evidence" value="ECO:0007669"/>
    <property type="project" value="UniProtKB-KW"/>
</dbReference>
<keyword evidence="6" id="KW-0489">Methyltransferase</keyword>
<dbReference type="Gene3D" id="3.40.50.150">
    <property type="entry name" value="Vaccinia Virus protein VP39"/>
    <property type="match status" value="1"/>
</dbReference>
<comment type="subcellular location">
    <subcellularLocation>
        <location evidence="1">Cytoplasm</location>
    </subcellularLocation>
</comment>
<evidence type="ECO:0000256" key="3">
    <source>
        <dbReference type="ARBA" id="ARBA00011890"/>
    </source>
</evidence>
<dbReference type="Proteomes" id="UP000611640">
    <property type="component" value="Chromosome"/>
</dbReference>
<dbReference type="KEGG" id="atl:Athai_10740"/>
<comment type="similarity">
    <text evidence="2">Belongs to the methyltransferase superfamily. L-isoaspartyl/D-aspartyl protein methyltransferase family.</text>
</comment>